<dbReference type="OMA" id="RSAWDLC"/>
<keyword evidence="5" id="KW-0032">Aminotransferase</keyword>
<evidence type="ECO:0000313" key="10">
    <source>
        <dbReference type="EMBL" id="EJK66965.1"/>
    </source>
</evidence>
<dbReference type="FunFam" id="3.90.1150.10:FF:000152">
    <property type="entry name" value="Ornithine aminotransferase"/>
    <property type="match status" value="1"/>
</dbReference>
<dbReference type="GO" id="GO:0019544">
    <property type="term" value="P:L-arginine catabolic process to L-glutamate"/>
    <property type="evidence" value="ECO:0007669"/>
    <property type="project" value="TreeGrafter"/>
</dbReference>
<accession>K0SNL5</accession>
<organism evidence="10 11">
    <name type="scientific">Thalassiosira oceanica</name>
    <name type="common">Marine diatom</name>
    <dbReference type="NCBI Taxonomy" id="159749"/>
    <lineage>
        <taxon>Eukaryota</taxon>
        <taxon>Sar</taxon>
        <taxon>Stramenopiles</taxon>
        <taxon>Ochrophyta</taxon>
        <taxon>Bacillariophyta</taxon>
        <taxon>Coscinodiscophyceae</taxon>
        <taxon>Thalassiosirophycidae</taxon>
        <taxon>Thalassiosirales</taxon>
        <taxon>Thalassiosiraceae</taxon>
        <taxon>Thalassiosira</taxon>
    </lineage>
</organism>
<comment type="pathway">
    <text evidence="2">Amino-acid biosynthesis; L-proline biosynthesis; L-glutamate 5-semialdehyde from L-ornithine: step 1/1.</text>
</comment>
<comment type="caution">
    <text evidence="10">The sequence shown here is derived from an EMBL/GenBank/DDBJ whole genome shotgun (WGS) entry which is preliminary data.</text>
</comment>
<dbReference type="Proteomes" id="UP000266841">
    <property type="component" value="Unassembled WGS sequence"/>
</dbReference>
<dbReference type="NCBIfam" id="TIGR01885">
    <property type="entry name" value="Orn_aminotrans"/>
    <property type="match status" value="1"/>
</dbReference>
<keyword evidence="11" id="KW-1185">Reference proteome</keyword>
<keyword evidence="7 9" id="KW-0663">Pyridoxal phosphate</keyword>
<comment type="similarity">
    <text evidence="3 9">Belongs to the class-III pyridoxal-phosphate-dependent aminotransferase family.</text>
</comment>
<dbReference type="AlphaFoldDB" id="K0SNL5"/>
<proteinExistence type="inferred from homology"/>
<evidence type="ECO:0000256" key="1">
    <source>
        <dbReference type="ARBA" id="ARBA00001933"/>
    </source>
</evidence>
<dbReference type="GO" id="GO:0042802">
    <property type="term" value="F:identical protein binding"/>
    <property type="evidence" value="ECO:0007669"/>
    <property type="project" value="TreeGrafter"/>
</dbReference>
<evidence type="ECO:0000256" key="2">
    <source>
        <dbReference type="ARBA" id="ARBA00004998"/>
    </source>
</evidence>
<evidence type="ECO:0000256" key="4">
    <source>
        <dbReference type="ARBA" id="ARBA00012924"/>
    </source>
</evidence>
<dbReference type="EMBL" id="AGNL01013889">
    <property type="protein sequence ID" value="EJK66965.1"/>
    <property type="molecule type" value="Genomic_DNA"/>
</dbReference>
<dbReference type="OrthoDB" id="425114at2759"/>
<evidence type="ECO:0000256" key="3">
    <source>
        <dbReference type="ARBA" id="ARBA00008954"/>
    </source>
</evidence>
<evidence type="ECO:0000256" key="7">
    <source>
        <dbReference type="ARBA" id="ARBA00022898"/>
    </source>
</evidence>
<keyword evidence="6" id="KW-0808">Transferase</keyword>
<dbReference type="GO" id="GO:0010121">
    <property type="term" value="P:L-arginine catabolic process to proline via ornithine"/>
    <property type="evidence" value="ECO:0007669"/>
    <property type="project" value="TreeGrafter"/>
</dbReference>
<name>K0SNL5_THAOC</name>
<dbReference type="InterPro" id="IPR049704">
    <property type="entry name" value="Aminotrans_3_PPA_site"/>
</dbReference>
<dbReference type="SUPFAM" id="SSF53383">
    <property type="entry name" value="PLP-dependent transferases"/>
    <property type="match status" value="1"/>
</dbReference>
<dbReference type="GO" id="GO:0055129">
    <property type="term" value="P:L-proline biosynthetic process"/>
    <property type="evidence" value="ECO:0007669"/>
    <property type="project" value="UniProtKB-UniPathway"/>
</dbReference>
<evidence type="ECO:0000256" key="8">
    <source>
        <dbReference type="ARBA" id="ARBA00030587"/>
    </source>
</evidence>
<dbReference type="PANTHER" id="PTHR11986:SF18">
    <property type="entry name" value="ORNITHINE AMINOTRANSFERASE, MITOCHONDRIAL"/>
    <property type="match status" value="1"/>
</dbReference>
<dbReference type="PIRSF" id="PIRSF000521">
    <property type="entry name" value="Transaminase_4ab_Lys_Orn"/>
    <property type="match status" value="1"/>
</dbReference>
<evidence type="ECO:0000256" key="6">
    <source>
        <dbReference type="ARBA" id="ARBA00022679"/>
    </source>
</evidence>
<dbReference type="Gene3D" id="3.90.1150.10">
    <property type="entry name" value="Aspartate Aminotransferase, domain 1"/>
    <property type="match status" value="1"/>
</dbReference>
<dbReference type="GO" id="GO:0004587">
    <property type="term" value="F:ornithine aminotransferase activity"/>
    <property type="evidence" value="ECO:0007669"/>
    <property type="project" value="UniProtKB-EC"/>
</dbReference>
<dbReference type="CDD" id="cd00610">
    <property type="entry name" value="OAT_like"/>
    <property type="match status" value="1"/>
</dbReference>
<dbReference type="InterPro" id="IPR005814">
    <property type="entry name" value="Aminotrans_3"/>
</dbReference>
<reference evidence="10 11" key="1">
    <citation type="journal article" date="2012" name="Genome Biol.">
        <title>Genome and low-iron response of an oceanic diatom adapted to chronic iron limitation.</title>
        <authorList>
            <person name="Lommer M."/>
            <person name="Specht M."/>
            <person name="Roy A.S."/>
            <person name="Kraemer L."/>
            <person name="Andreson R."/>
            <person name="Gutowska M.A."/>
            <person name="Wolf J."/>
            <person name="Bergner S.V."/>
            <person name="Schilhabel M.B."/>
            <person name="Klostermeier U.C."/>
            <person name="Beiko R.G."/>
            <person name="Rosenstiel P."/>
            <person name="Hippler M."/>
            <person name="Laroche J."/>
        </authorList>
    </citation>
    <scope>NUCLEOTIDE SEQUENCE [LARGE SCALE GENOMIC DNA]</scope>
    <source>
        <strain evidence="10 11">CCMP1005</strain>
    </source>
</reference>
<sequence length="508" mass="55466">MTILRYCRQIRARSGGAACRALSTAAVEDGLSDASSALIELEDKYGAHVSLLDMRVSRIAESQVERRIGIERQIINFCNYYPNEPTALRFLLTKGEGTRVWDVDGREYFDFLSAYSAVNQGHCHPKIIGALVEQAQQMTLTSRAFHNDCLGEYVEFVTRYFGFDRVLPMNTGVEGGETAIKLARKWGYEVKGIPKDKARVLFAESNFWGRTLAAVSSSSDPTAYTGFGPFMPGCEFPRLCVSFLFAHALTPSCALTRIIETISVSMVPYNNLDAIEDEFKRDGDNIAAFMVEPIQGEAGVVVPADGYMSELKKLCTSYNVLLIADEVQTGLGRTGHRLAVDYDACKPDILVLGKALSGGVFPVSAVLTSDEVMLTLKPGEHGSTYGGNPLACKVATAAIEVLRDEKLAENSASRGEQLRSGLRSMEGSTSIKEVRGRGLLNAMVIDQPAMGYGDQGKAWDVCLKMKENGLLAKPTHGNIIRFAPPLTITKAEIDQCLDIIDRSVRQVG</sequence>
<dbReference type="InterPro" id="IPR015421">
    <property type="entry name" value="PyrdxlP-dep_Trfase_major"/>
</dbReference>
<dbReference type="Pfam" id="PF00202">
    <property type="entry name" value="Aminotran_3"/>
    <property type="match status" value="1"/>
</dbReference>
<dbReference type="InterPro" id="IPR015424">
    <property type="entry name" value="PyrdxlP-dep_Trfase"/>
</dbReference>
<dbReference type="InterPro" id="IPR010164">
    <property type="entry name" value="Orn_aminotrans"/>
</dbReference>
<dbReference type="EC" id="2.6.1.13" evidence="4"/>
<dbReference type="PANTHER" id="PTHR11986">
    <property type="entry name" value="AMINOTRANSFERASE CLASS III"/>
    <property type="match status" value="1"/>
</dbReference>
<dbReference type="InterPro" id="IPR015422">
    <property type="entry name" value="PyrdxlP-dep_Trfase_small"/>
</dbReference>
<dbReference type="GO" id="GO:0030170">
    <property type="term" value="F:pyridoxal phosphate binding"/>
    <property type="evidence" value="ECO:0007669"/>
    <property type="project" value="InterPro"/>
</dbReference>
<evidence type="ECO:0000256" key="9">
    <source>
        <dbReference type="RuleBase" id="RU003560"/>
    </source>
</evidence>
<gene>
    <name evidence="10" type="ORF">THAOC_12063</name>
</gene>
<evidence type="ECO:0000256" key="5">
    <source>
        <dbReference type="ARBA" id="ARBA00022576"/>
    </source>
</evidence>
<evidence type="ECO:0000313" key="11">
    <source>
        <dbReference type="Proteomes" id="UP000266841"/>
    </source>
</evidence>
<dbReference type="eggNOG" id="KOG1402">
    <property type="taxonomic scope" value="Eukaryota"/>
</dbReference>
<dbReference type="GO" id="GO:0005737">
    <property type="term" value="C:cytoplasm"/>
    <property type="evidence" value="ECO:0007669"/>
    <property type="project" value="TreeGrafter"/>
</dbReference>
<dbReference type="PROSITE" id="PS00600">
    <property type="entry name" value="AA_TRANSFER_CLASS_3"/>
    <property type="match status" value="1"/>
</dbReference>
<comment type="cofactor">
    <cofactor evidence="1">
        <name>pyridoxal 5'-phosphate</name>
        <dbReference type="ChEBI" id="CHEBI:597326"/>
    </cofactor>
</comment>
<dbReference type="UniPathway" id="UPA00098">
    <property type="reaction ID" value="UER00358"/>
</dbReference>
<dbReference type="Gene3D" id="3.40.640.10">
    <property type="entry name" value="Type I PLP-dependent aspartate aminotransferase-like (Major domain)"/>
    <property type="match status" value="1"/>
</dbReference>
<dbReference type="InterPro" id="IPR050103">
    <property type="entry name" value="Class-III_PLP-dep_AT"/>
</dbReference>
<protein>
    <recommendedName>
        <fullName evidence="4">ornithine aminotransferase</fullName>
        <ecNumber evidence="4">2.6.1.13</ecNumber>
    </recommendedName>
    <alternativeName>
        <fullName evidence="8">Ornithine--oxo-acid aminotransferase</fullName>
    </alternativeName>
</protein>